<reference evidence="2 3" key="1">
    <citation type="submission" date="2024-04" db="EMBL/GenBank/DDBJ databases">
        <authorList>
            <person name="Fracassetti M."/>
        </authorList>
    </citation>
    <scope>NUCLEOTIDE SEQUENCE [LARGE SCALE GENOMIC DNA]</scope>
</reference>
<proteinExistence type="predicted"/>
<evidence type="ECO:0000313" key="3">
    <source>
        <dbReference type="Proteomes" id="UP001497516"/>
    </source>
</evidence>
<organism evidence="2 3">
    <name type="scientific">Linum trigynum</name>
    <dbReference type="NCBI Taxonomy" id="586398"/>
    <lineage>
        <taxon>Eukaryota</taxon>
        <taxon>Viridiplantae</taxon>
        <taxon>Streptophyta</taxon>
        <taxon>Embryophyta</taxon>
        <taxon>Tracheophyta</taxon>
        <taxon>Spermatophyta</taxon>
        <taxon>Magnoliopsida</taxon>
        <taxon>eudicotyledons</taxon>
        <taxon>Gunneridae</taxon>
        <taxon>Pentapetalae</taxon>
        <taxon>rosids</taxon>
        <taxon>fabids</taxon>
        <taxon>Malpighiales</taxon>
        <taxon>Linaceae</taxon>
        <taxon>Linum</taxon>
    </lineage>
</organism>
<dbReference type="AlphaFoldDB" id="A0AAV2E531"/>
<dbReference type="Proteomes" id="UP001497516">
    <property type="component" value="Chromosome 4"/>
</dbReference>
<sequence>MYYAQSECVRRNPHQNLQALGIRKVNTNARCLGQGGRWLGMVVRDWTGSFRFCVVKREAERWSPTNAEGRAILFAIKKLKEMQWRTVRD</sequence>
<keyword evidence="3" id="KW-1185">Reference proteome</keyword>
<dbReference type="GO" id="GO:0003676">
    <property type="term" value="F:nucleic acid binding"/>
    <property type="evidence" value="ECO:0007669"/>
    <property type="project" value="InterPro"/>
</dbReference>
<dbReference type="EMBL" id="OZ034817">
    <property type="protein sequence ID" value="CAL1381046.1"/>
    <property type="molecule type" value="Genomic_DNA"/>
</dbReference>
<dbReference type="Pfam" id="PF13456">
    <property type="entry name" value="RVT_3"/>
    <property type="match status" value="1"/>
</dbReference>
<gene>
    <name evidence="2" type="ORF">LTRI10_LOCUS22452</name>
</gene>
<name>A0AAV2E531_9ROSI</name>
<feature type="domain" description="RNase H type-1" evidence="1">
    <location>
        <begin position="38"/>
        <end position="87"/>
    </location>
</feature>
<dbReference type="GO" id="GO:0004523">
    <property type="term" value="F:RNA-DNA hybrid ribonuclease activity"/>
    <property type="evidence" value="ECO:0007669"/>
    <property type="project" value="InterPro"/>
</dbReference>
<accession>A0AAV2E531</accession>
<protein>
    <recommendedName>
        <fullName evidence="1">RNase H type-1 domain-containing protein</fullName>
    </recommendedName>
</protein>
<evidence type="ECO:0000313" key="2">
    <source>
        <dbReference type="EMBL" id="CAL1381046.1"/>
    </source>
</evidence>
<dbReference type="InterPro" id="IPR002156">
    <property type="entry name" value="RNaseH_domain"/>
</dbReference>
<evidence type="ECO:0000259" key="1">
    <source>
        <dbReference type="Pfam" id="PF13456"/>
    </source>
</evidence>